<dbReference type="InterPro" id="IPR005183">
    <property type="entry name" value="DUF305_CopM-like"/>
</dbReference>
<dbReference type="OrthoDB" id="517560at2"/>
<gene>
    <name evidence="2" type="ORF">C3731_21960</name>
</gene>
<organism evidence="2 3">
    <name type="scientific">Brucella oryzae</name>
    <dbReference type="NCBI Taxonomy" id="335286"/>
    <lineage>
        <taxon>Bacteria</taxon>
        <taxon>Pseudomonadati</taxon>
        <taxon>Pseudomonadota</taxon>
        <taxon>Alphaproteobacteria</taxon>
        <taxon>Hyphomicrobiales</taxon>
        <taxon>Brucellaceae</taxon>
        <taxon>Brucella/Ochrobactrum group</taxon>
        <taxon>Brucella</taxon>
    </lineage>
</organism>
<dbReference type="RefSeq" id="WP_146097198.1">
    <property type="nucleotide sequence ID" value="NZ_PTRC01000199.1"/>
</dbReference>
<protein>
    <submittedName>
        <fullName evidence="2">DUF305 domain-containing protein</fullName>
    </submittedName>
</protein>
<feature type="domain" description="DUF305" evidence="1">
    <location>
        <begin position="1"/>
        <end position="52"/>
    </location>
</feature>
<accession>A0A2S7ITY9</accession>
<feature type="non-terminal residue" evidence="2">
    <location>
        <position position="1"/>
    </location>
</feature>
<dbReference type="InterPro" id="IPR012347">
    <property type="entry name" value="Ferritin-like"/>
</dbReference>
<dbReference type="EMBL" id="PTRC01000199">
    <property type="protein sequence ID" value="PQA71477.1"/>
    <property type="molecule type" value="Genomic_DNA"/>
</dbReference>
<sequence length="58" mass="6453">DVDFLRGMIPQHQRAIDMAKGGLEYGKDPEVRNLAEEVIKAQVGEITIMNTCLADHSQ</sequence>
<dbReference type="PANTHER" id="PTHR36933:SF1">
    <property type="entry name" value="SLL0788 PROTEIN"/>
    <property type="match status" value="1"/>
</dbReference>
<dbReference type="Proteomes" id="UP000238493">
    <property type="component" value="Unassembled WGS sequence"/>
</dbReference>
<evidence type="ECO:0000313" key="3">
    <source>
        <dbReference type="Proteomes" id="UP000238493"/>
    </source>
</evidence>
<dbReference type="AlphaFoldDB" id="A0A2S7ITY9"/>
<comment type="caution">
    <text evidence="2">The sequence shown here is derived from an EMBL/GenBank/DDBJ whole genome shotgun (WGS) entry which is preliminary data.</text>
</comment>
<name>A0A2S7ITY9_9HYPH</name>
<evidence type="ECO:0000313" key="2">
    <source>
        <dbReference type="EMBL" id="PQA71477.1"/>
    </source>
</evidence>
<dbReference type="Pfam" id="PF03713">
    <property type="entry name" value="DUF305"/>
    <property type="match status" value="1"/>
</dbReference>
<dbReference type="Gene3D" id="1.20.1260.10">
    <property type="match status" value="1"/>
</dbReference>
<evidence type="ECO:0000259" key="1">
    <source>
        <dbReference type="Pfam" id="PF03713"/>
    </source>
</evidence>
<dbReference type="PANTHER" id="PTHR36933">
    <property type="entry name" value="SLL0788 PROTEIN"/>
    <property type="match status" value="1"/>
</dbReference>
<reference evidence="2 3" key="1">
    <citation type="submission" date="2018-02" db="EMBL/GenBank/DDBJ databases">
        <title>Draft genome sequence of Ochrobactrum oryzae found in Brazil.</title>
        <authorList>
            <person name="Cerdeira L."/>
            <person name="Andrade F."/>
            <person name="Zacariotto T."/>
            <person name="Barbosa B."/>
            <person name="Santos S."/>
            <person name="Cassetari V."/>
            <person name="Lincopan N."/>
        </authorList>
    </citation>
    <scope>NUCLEOTIDE SEQUENCE [LARGE SCALE GENOMIC DNA]</scope>
    <source>
        <strain evidence="2 3">OA447</strain>
    </source>
</reference>
<keyword evidence="3" id="KW-1185">Reference proteome</keyword>
<proteinExistence type="predicted"/>